<keyword evidence="1" id="KW-0805">Transcription regulation</keyword>
<dbReference type="RefSeq" id="WP_137448267.1">
    <property type="nucleotide sequence ID" value="NZ_SZZH01000001.1"/>
</dbReference>
<dbReference type="CDD" id="cd07377">
    <property type="entry name" value="WHTH_GntR"/>
    <property type="match status" value="1"/>
</dbReference>
<dbReference type="SMART" id="SM00345">
    <property type="entry name" value="HTH_GNTR"/>
    <property type="match status" value="1"/>
</dbReference>
<keyword evidence="2" id="KW-0238">DNA-binding</keyword>
<dbReference type="PROSITE" id="PS50949">
    <property type="entry name" value="HTH_GNTR"/>
    <property type="match status" value="1"/>
</dbReference>
<evidence type="ECO:0000256" key="1">
    <source>
        <dbReference type="ARBA" id="ARBA00023015"/>
    </source>
</evidence>
<keyword evidence="3" id="KW-0804">Transcription</keyword>
<sequence length="234" mass="24776">MNTDEIPAAGSAAAPSAADRVYDYARAAILDGRLADHEIVSEGSLAEATGVSRTPVREALLRLEAQGMVRLIPKRGALVLPVTAGEWSDVLDTRRLVERHGATAALAAGQGPALAGRLQVHLQRLVAAADAGDLAGYVAADRDFHATIVAAAGNAILDRLYATLRDRQLRMGAATIRLSEPGLIDQDRMRVTVDEHTAIARALADGDAALVDQLTVAHLDRADRLLRCADRRSA</sequence>
<feature type="domain" description="HTH gntR-type" evidence="4">
    <location>
        <begin position="15"/>
        <end position="82"/>
    </location>
</feature>
<dbReference type="GO" id="GO:0003700">
    <property type="term" value="F:DNA-binding transcription factor activity"/>
    <property type="evidence" value="ECO:0007669"/>
    <property type="project" value="InterPro"/>
</dbReference>
<proteinExistence type="predicted"/>
<dbReference type="GO" id="GO:0003677">
    <property type="term" value="F:DNA binding"/>
    <property type="evidence" value="ECO:0007669"/>
    <property type="project" value="UniProtKB-KW"/>
</dbReference>
<comment type="caution">
    <text evidence="5">The sequence shown here is derived from an EMBL/GenBank/DDBJ whole genome shotgun (WGS) entry which is preliminary data.</text>
</comment>
<evidence type="ECO:0000313" key="6">
    <source>
        <dbReference type="Proteomes" id="UP000306985"/>
    </source>
</evidence>
<evidence type="ECO:0000259" key="4">
    <source>
        <dbReference type="PROSITE" id="PS50949"/>
    </source>
</evidence>
<dbReference type="AlphaFoldDB" id="A0A4U6QKG2"/>
<dbReference type="OrthoDB" id="4120783at2"/>
<dbReference type="SUPFAM" id="SSF46785">
    <property type="entry name" value="Winged helix' DNA-binding domain"/>
    <property type="match status" value="1"/>
</dbReference>
<dbReference type="Gene3D" id="1.20.120.530">
    <property type="entry name" value="GntR ligand-binding domain-like"/>
    <property type="match status" value="1"/>
</dbReference>
<dbReference type="Pfam" id="PF07729">
    <property type="entry name" value="FCD"/>
    <property type="match status" value="1"/>
</dbReference>
<dbReference type="SMART" id="SM00895">
    <property type="entry name" value="FCD"/>
    <property type="match status" value="1"/>
</dbReference>
<organism evidence="5 6">
    <name type="scientific">Nakamurella flava</name>
    <dbReference type="NCBI Taxonomy" id="2576308"/>
    <lineage>
        <taxon>Bacteria</taxon>
        <taxon>Bacillati</taxon>
        <taxon>Actinomycetota</taxon>
        <taxon>Actinomycetes</taxon>
        <taxon>Nakamurellales</taxon>
        <taxon>Nakamurellaceae</taxon>
        <taxon>Nakamurella</taxon>
    </lineage>
</organism>
<dbReference type="InterPro" id="IPR008920">
    <property type="entry name" value="TF_FadR/GntR_C"/>
</dbReference>
<dbReference type="InterPro" id="IPR000524">
    <property type="entry name" value="Tscrpt_reg_HTH_GntR"/>
</dbReference>
<name>A0A4U6QKG2_9ACTN</name>
<evidence type="ECO:0000256" key="2">
    <source>
        <dbReference type="ARBA" id="ARBA00023125"/>
    </source>
</evidence>
<dbReference type="InterPro" id="IPR011711">
    <property type="entry name" value="GntR_C"/>
</dbReference>
<dbReference type="PANTHER" id="PTHR43537:SF24">
    <property type="entry name" value="GLUCONATE OPERON TRANSCRIPTIONAL REPRESSOR"/>
    <property type="match status" value="1"/>
</dbReference>
<dbReference type="InterPro" id="IPR036390">
    <property type="entry name" value="WH_DNA-bd_sf"/>
</dbReference>
<evidence type="ECO:0000256" key="3">
    <source>
        <dbReference type="ARBA" id="ARBA00023163"/>
    </source>
</evidence>
<dbReference type="InterPro" id="IPR036388">
    <property type="entry name" value="WH-like_DNA-bd_sf"/>
</dbReference>
<evidence type="ECO:0000313" key="5">
    <source>
        <dbReference type="EMBL" id="TKV60964.1"/>
    </source>
</evidence>
<dbReference type="Pfam" id="PF00392">
    <property type="entry name" value="GntR"/>
    <property type="match status" value="1"/>
</dbReference>
<protein>
    <submittedName>
        <fullName evidence="5">GntR family transcriptional regulator</fullName>
    </submittedName>
</protein>
<dbReference type="PRINTS" id="PR00035">
    <property type="entry name" value="HTHGNTR"/>
</dbReference>
<accession>A0A4U6QKG2</accession>
<dbReference type="EMBL" id="SZZH01000001">
    <property type="protein sequence ID" value="TKV60964.1"/>
    <property type="molecule type" value="Genomic_DNA"/>
</dbReference>
<reference evidence="5 6" key="1">
    <citation type="submission" date="2019-05" db="EMBL/GenBank/DDBJ databases">
        <title>Nakamurella sp. N5BH11, whole genome shotgun sequence.</title>
        <authorList>
            <person name="Tuo L."/>
        </authorList>
    </citation>
    <scope>NUCLEOTIDE SEQUENCE [LARGE SCALE GENOMIC DNA]</scope>
    <source>
        <strain evidence="5 6">N5BH11</strain>
    </source>
</reference>
<gene>
    <name evidence="5" type="ORF">FDO65_04725</name>
</gene>
<dbReference type="Proteomes" id="UP000306985">
    <property type="component" value="Unassembled WGS sequence"/>
</dbReference>
<dbReference type="SUPFAM" id="SSF48008">
    <property type="entry name" value="GntR ligand-binding domain-like"/>
    <property type="match status" value="1"/>
</dbReference>
<dbReference type="PANTHER" id="PTHR43537">
    <property type="entry name" value="TRANSCRIPTIONAL REGULATOR, GNTR FAMILY"/>
    <property type="match status" value="1"/>
</dbReference>
<dbReference type="Gene3D" id="1.10.10.10">
    <property type="entry name" value="Winged helix-like DNA-binding domain superfamily/Winged helix DNA-binding domain"/>
    <property type="match status" value="1"/>
</dbReference>
<keyword evidence="6" id="KW-1185">Reference proteome</keyword>